<dbReference type="OrthoDB" id="422005at2759"/>
<dbReference type="PROSITE" id="PS00352">
    <property type="entry name" value="CSD_1"/>
    <property type="match status" value="2"/>
</dbReference>
<gene>
    <name evidence="3" type="ORF">TrRE_jg11091</name>
</gene>
<dbReference type="InterPro" id="IPR019844">
    <property type="entry name" value="CSD_CS"/>
</dbReference>
<evidence type="ECO:0000259" key="2">
    <source>
        <dbReference type="PROSITE" id="PS51857"/>
    </source>
</evidence>
<dbReference type="InterPro" id="IPR012340">
    <property type="entry name" value="NA-bd_OB-fold"/>
</dbReference>
<dbReference type="SMART" id="SM00357">
    <property type="entry name" value="CSP"/>
    <property type="match status" value="2"/>
</dbReference>
<dbReference type="EMBL" id="BRXZ01001357">
    <property type="protein sequence ID" value="GMH69219.1"/>
    <property type="molecule type" value="Genomic_DNA"/>
</dbReference>
<dbReference type="GO" id="GO:0003676">
    <property type="term" value="F:nucleic acid binding"/>
    <property type="evidence" value="ECO:0007669"/>
    <property type="project" value="InterPro"/>
</dbReference>
<reference evidence="3" key="1">
    <citation type="submission" date="2022-07" db="EMBL/GenBank/DDBJ databases">
        <title>Genome analysis of Parmales, a sister group of diatoms, reveals the evolutionary specialization of diatoms from phago-mixotrophs to photoautotrophs.</title>
        <authorList>
            <person name="Ban H."/>
            <person name="Sato S."/>
            <person name="Yoshikawa S."/>
            <person name="Kazumasa Y."/>
            <person name="Nakamura Y."/>
            <person name="Ichinomiya M."/>
            <person name="Saitoh K."/>
            <person name="Sato N."/>
            <person name="Blanc-Mathieu R."/>
            <person name="Endo H."/>
            <person name="Kuwata A."/>
            <person name="Ogata H."/>
        </authorList>
    </citation>
    <scope>NUCLEOTIDE SEQUENCE</scope>
</reference>
<organism evidence="3 4">
    <name type="scientific">Triparma retinervis</name>
    <dbReference type="NCBI Taxonomy" id="2557542"/>
    <lineage>
        <taxon>Eukaryota</taxon>
        <taxon>Sar</taxon>
        <taxon>Stramenopiles</taxon>
        <taxon>Ochrophyta</taxon>
        <taxon>Bolidophyceae</taxon>
        <taxon>Parmales</taxon>
        <taxon>Triparmaceae</taxon>
        <taxon>Triparma</taxon>
    </lineage>
</organism>
<dbReference type="PRINTS" id="PR00050">
    <property type="entry name" value="COLDSHOCK"/>
</dbReference>
<dbReference type="PANTHER" id="PTHR46565">
    <property type="entry name" value="COLD SHOCK DOMAIN PROTEIN 2"/>
    <property type="match status" value="1"/>
</dbReference>
<feature type="region of interest" description="Disordered" evidence="1">
    <location>
        <begin position="151"/>
        <end position="177"/>
    </location>
</feature>
<dbReference type="InterPro" id="IPR002059">
    <property type="entry name" value="CSP_DNA-bd"/>
</dbReference>
<accession>A0A9W7AJ10</accession>
<evidence type="ECO:0000256" key="1">
    <source>
        <dbReference type="SAM" id="MobiDB-lite"/>
    </source>
</evidence>
<feature type="domain" description="CSD" evidence="2">
    <location>
        <begin position="91"/>
        <end position="159"/>
    </location>
</feature>
<keyword evidence="4" id="KW-1185">Reference proteome</keyword>
<dbReference type="InterPro" id="IPR011129">
    <property type="entry name" value="CSD"/>
</dbReference>
<evidence type="ECO:0000313" key="3">
    <source>
        <dbReference type="EMBL" id="GMH69219.1"/>
    </source>
</evidence>
<sequence length="177" mass="19099">MNSGTVKWYNIKSGFGFITPDDGSEDIFCHRSSIVEEGVKELRDGEKVAYDIEQDGDKSKACNVTVTSFTDGHAPVKPRKWPADVLPTAGSQVGTVKWFDVTKGFGFITPQDGGDDVFVHKSAVTGTSKTGRTLMEGEDVEFKIEVDEGGKPMCADVKGPNGEPVQGVAGRRRGGRR</sequence>
<dbReference type="Proteomes" id="UP001165082">
    <property type="component" value="Unassembled WGS sequence"/>
</dbReference>
<comment type="caution">
    <text evidence="3">The sequence shown here is derived from an EMBL/GenBank/DDBJ whole genome shotgun (WGS) entry which is preliminary data.</text>
</comment>
<dbReference type="AlphaFoldDB" id="A0A9W7AJ10"/>
<dbReference type="SUPFAM" id="SSF50249">
    <property type="entry name" value="Nucleic acid-binding proteins"/>
    <property type="match status" value="2"/>
</dbReference>
<dbReference type="CDD" id="cd04458">
    <property type="entry name" value="CSP_CDS"/>
    <property type="match status" value="2"/>
</dbReference>
<dbReference type="PROSITE" id="PS51857">
    <property type="entry name" value="CSD_2"/>
    <property type="match status" value="2"/>
</dbReference>
<evidence type="ECO:0000313" key="4">
    <source>
        <dbReference type="Proteomes" id="UP001165082"/>
    </source>
</evidence>
<dbReference type="Gene3D" id="2.40.50.140">
    <property type="entry name" value="Nucleic acid-binding proteins"/>
    <property type="match status" value="2"/>
</dbReference>
<proteinExistence type="predicted"/>
<name>A0A9W7AJ10_9STRA</name>
<dbReference type="Pfam" id="PF00313">
    <property type="entry name" value="CSD"/>
    <property type="match status" value="2"/>
</dbReference>
<feature type="domain" description="CSD" evidence="2">
    <location>
        <begin position="1"/>
        <end position="66"/>
    </location>
</feature>
<protein>
    <recommendedName>
        <fullName evidence="2">CSD domain-containing protein</fullName>
    </recommendedName>
</protein>
<dbReference type="PANTHER" id="PTHR46565:SF20">
    <property type="entry name" value="COLD SHOCK DOMAIN-CONTAINING PROTEIN 4"/>
    <property type="match status" value="1"/>
</dbReference>